<dbReference type="SUPFAM" id="SSF51735">
    <property type="entry name" value="NAD(P)-binding Rossmann-fold domains"/>
    <property type="match status" value="1"/>
</dbReference>
<accession>A0ABR0BGU0</accession>
<keyword evidence="1" id="KW-1133">Transmembrane helix</keyword>
<proteinExistence type="predicted"/>
<evidence type="ECO:0000256" key="1">
    <source>
        <dbReference type="SAM" id="Phobius"/>
    </source>
</evidence>
<organism evidence="2 3">
    <name type="scientific">Purpureocillium lilacinum</name>
    <name type="common">Paecilomyces lilacinus</name>
    <dbReference type="NCBI Taxonomy" id="33203"/>
    <lineage>
        <taxon>Eukaryota</taxon>
        <taxon>Fungi</taxon>
        <taxon>Dikarya</taxon>
        <taxon>Ascomycota</taxon>
        <taxon>Pezizomycotina</taxon>
        <taxon>Sordariomycetes</taxon>
        <taxon>Hypocreomycetidae</taxon>
        <taxon>Hypocreales</taxon>
        <taxon>Ophiocordycipitaceae</taxon>
        <taxon>Purpureocillium</taxon>
    </lineage>
</organism>
<gene>
    <name evidence="2" type="ORF">Purlil1_12467</name>
</gene>
<sequence>MTVKYHRECAMLGDVDYFSYVPASDPFCPLSNDSDEENEDYCDKMMETDDYDDLPPNAPVLFDCSDHVYSDETTETNWHEDVASGRPIAYYSSTRCHQRSGLQDDWLPRTVALPLLLFFVYMVMMMGVRLHFYAAAKYNGSREGPYKLAWGLGGGWARSTTLGIARAKQRADNKNPGNVGDFTNRVDGALPGKHTRQLYDQLTWKEANVLAQLRTGMARLNDYLYRIKAAASQQCACGHARETVDHFLFRCTRWTAFRTEMIQCTDTQRGNISFFLGGKQRSDNENWVPNMEAVRATIQLFLIGHTFDWITGTAATLRGRRVAITGSRGSLGQAFVSKLSREHVKSITPIRFGIEWTSDDLSTLEPLLANTDILLLAHGTTAADGAFEANCTSAIAMVEMFKRKRSNCKLEALPEVWYIGSEFELHGSWSEAMRPYTESKRAFVPYARAYYDDQTLLYRHIVPSSFSSRMGTAIVTADWAANVALWWIRRGARYVPVTYTGFAYANFIRFLYSKKKTVGRE</sequence>
<keyword evidence="1" id="KW-0812">Transmembrane</keyword>
<reference evidence="2 3" key="1">
    <citation type="journal article" date="2024" name="Microbiol. Resour. Announc.">
        <title>Genome annotations for the ascomycete fungi Trichoderma harzianum, Trichoderma aggressivum, and Purpureocillium lilacinum.</title>
        <authorList>
            <person name="Beijen E.P.W."/>
            <person name="Ohm R.A."/>
        </authorList>
    </citation>
    <scope>NUCLEOTIDE SEQUENCE [LARGE SCALE GENOMIC DNA]</scope>
    <source>
        <strain evidence="2 3">CBS 150709</strain>
    </source>
</reference>
<keyword evidence="1" id="KW-0472">Membrane</keyword>
<protein>
    <submittedName>
        <fullName evidence="2">Uncharacterized protein</fullName>
    </submittedName>
</protein>
<feature type="transmembrane region" description="Helical" evidence="1">
    <location>
        <begin position="111"/>
        <end position="132"/>
    </location>
</feature>
<dbReference type="Proteomes" id="UP001287286">
    <property type="component" value="Unassembled WGS sequence"/>
</dbReference>
<name>A0ABR0BGU0_PURLI</name>
<dbReference type="EMBL" id="JAWRVI010000106">
    <property type="protein sequence ID" value="KAK4077194.1"/>
    <property type="molecule type" value="Genomic_DNA"/>
</dbReference>
<comment type="caution">
    <text evidence="2">The sequence shown here is derived from an EMBL/GenBank/DDBJ whole genome shotgun (WGS) entry which is preliminary data.</text>
</comment>
<keyword evidence="3" id="KW-1185">Reference proteome</keyword>
<dbReference type="InterPro" id="IPR036291">
    <property type="entry name" value="NAD(P)-bd_dom_sf"/>
</dbReference>
<evidence type="ECO:0000313" key="2">
    <source>
        <dbReference type="EMBL" id="KAK4077194.1"/>
    </source>
</evidence>
<evidence type="ECO:0000313" key="3">
    <source>
        <dbReference type="Proteomes" id="UP001287286"/>
    </source>
</evidence>